<feature type="chain" id="PRO_5007155567" description="Peptidase inhibitor" evidence="1">
    <location>
        <begin position="22"/>
        <end position="130"/>
    </location>
</feature>
<comment type="caution">
    <text evidence="2">The sequence shown here is derived from an EMBL/GenBank/DDBJ whole genome shotgun (WGS) entry which is preliminary data.</text>
</comment>
<evidence type="ECO:0000313" key="2">
    <source>
        <dbReference type="EMBL" id="KUN97543.1"/>
    </source>
</evidence>
<dbReference type="AlphaFoldDB" id="A0A117RLL7"/>
<reference evidence="2 3" key="1">
    <citation type="submission" date="2015-10" db="EMBL/GenBank/DDBJ databases">
        <title>Draft genome sequence of Streptomyces caeruleatus NRRL B-24802, type strain for the species Streptomyces caeruleatus.</title>
        <authorList>
            <person name="Ruckert C."/>
            <person name="Winkler A."/>
            <person name="Kalinowski J."/>
            <person name="Kampfer P."/>
            <person name="Glaeser S."/>
        </authorList>
    </citation>
    <scope>NUCLEOTIDE SEQUENCE [LARGE SCALE GENOMIC DNA]</scope>
    <source>
        <strain evidence="2 3">NRRL B-24802</strain>
    </source>
</reference>
<evidence type="ECO:0008006" key="4">
    <source>
        <dbReference type="Google" id="ProtNLM"/>
    </source>
</evidence>
<organism evidence="2 3">
    <name type="scientific">Streptomyces caeruleatus</name>
    <dbReference type="NCBI Taxonomy" id="661399"/>
    <lineage>
        <taxon>Bacteria</taxon>
        <taxon>Bacillati</taxon>
        <taxon>Actinomycetota</taxon>
        <taxon>Actinomycetes</taxon>
        <taxon>Kitasatosporales</taxon>
        <taxon>Streptomycetaceae</taxon>
        <taxon>Streptomyces</taxon>
    </lineage>
</organism>
<dbReference type="Pfam" id="PF03995">
    <property type="entry name" value="Inhibitor_I36"/>
    <property type="match status" value="1"/>
</dbReference>
<name>A0A117RLL7_9ACTN</name>
<dbReference type="EMBL" id="LMWY01000041">
    <property type="protein sequence ID" value="KUN97543.1"/>
    <property type="molecule type" value="Genomic_DNA"/>
</dbReference>
<dbReference type="Gene3D" id="2.60.20.10">
    <property type="entry name" value="Crystallins"/>
    <property type="match status" value="1"/>
</dbReference>
<evidence type="ECO:0000256" key="1">
    <source>
        <dbReference type="SAM" id="SignalP"/>
    </source>
</evidence>
<proteinExistence type="predicted"/>
<dbReference type="Proteomes" id="UP000053429">
    <property type="component" value="Unassembled WGS sequence"/>
</dbReference>
<feature type="signal peptide" evidence="1">
    <location>
        <begin position="1"/>
        <end position="21"/>
    </location>
</feature>
<dbReference type="InterPro" id="IPR011024">
    <property type="entry name" value="G_crystallin-like"/>
</dbReference>
<protein>
    <recommendedName>
        <fullName evidence="4">Peptidase inhibitor</fullName>
    </recommendedName>
</protein>
<gene>
    <name evidence="2" type="ORF">AQJ67_29420</name>
</gene>
<sequence>MAVAFAATAAILTLGSVPAQAAQESTAASTRVVNCATGRMCMYEDASYTGSKYVNWKPTGTNQKYQIDGWNGDNEITSLINNTSYNIRLYDNDDYSGRSMCVVKNSSINNLKNWWIFNDKAESAKTVANC</sequence>
<accession>A0A117RLL7</accession>
<keyword evidence="1" id="KW-0732">Signal</keyword>
<evidence type="ECO:0000313" key="3">
    <source>
        <dbReference type="Proteomes" id="UP000053429"/>
    </source>
</evidence>
<dbReference type="SUPFAM" id="SSF49695">
    <property type="entry name" value="gamma-Crystallin-like"/>
    <property type="match status" value="1"/>
</dbReference>
<keyword evidence="3" id="KW-1185">Reference proteome</keyword>